<dbReference type="InterPro" id="IPR018666">
    <property type="entry name" value="DUF2125"/>
</dbReference>
<keyword evidence="3" id="KW-1185">Reference proteome</keyword>
<name>A0A2T4JBE3_FUSBL</name>
<dbReference type="Pfam" id="PF09898">
    <property type="entry name" value="DUF2125"/>
    <property type="match status" value="1"/>
</dbReference>
<proteinExistence type="predicted"/>
<dbReference type="RefSeq" id="WP_107672485.1">
    <property type="nucleotide sequence ID" value="NZ_PZKE01000004.1"/>
</dbReference>
<dbReference type="EMBL" id="PZKE01000004">
    <property type="protein sequence ID" value="PTE15235.1"/>
    <property type="molecule type" value="Genomic_DNA"/>
</dbReference>
<gene>
    <name evidence="2" type="ORF">C5F44_05320</name>
</gene>
<evidence type="ECO:0000256" key="1">
    <source>
        <dbReference type="SAM" id="SignalP"/>
    </source>
</evidence>
<comment type="caution">
    <text evidence="2">The sequence shown here is derived from an EMBL/GenBank/DDBJ whole genome shotgun (WGS) entry which is preliminary data.</text>
</comment>
<sequence length="511" mass="52754">MVRLPLTAALLLALSTPALAGVTADQLWQAMRDAAAAGQGTLTAREQRSGSQLVLTGLAWQPDLSQSGVLRIDRMVLAEQPDGSVSVILPPEFPLTILPDPAAQSTPVVFNVAAPDLAVTIRGLGDTADVAASASSISATLDEDSLRRPEVEVTATAALAAADLALHYRQDLASPAASVDGAVSLGALHAELRIDTPQNGKGTLNLDLAALAGHLRAHRPASAAPTHSPDTPPDLPATIAAFADGMFLDAGLTHGAVALLLDVVNPQDGPVYLDLAAESGRNLLRVDGTAAGFDTTLGPTRLAMRLSDPAAPIQELDLSVGEYSTAASLGLGDLVTPQPWSASHRILDLALSESFWSLADPDAALPHDPLTLSIGLSGLWALDPAALKPGWVAPSPDAPPPLTTLTMALDDLLVQAVGARLTGKGGLSFDMTDTTTFDGAPLPTGRIDLAATGINTLIDRLVTMGLVSPDDLTGLRFGLMAIARAGAEPDSLTTALEFRDKGFWLNGVKIR</sequence>
<protein>
    <recommendedName>
        <fullName evidence="4">DUF2125 domain-containing protein</fullName>
    </recommendedName>
</protein>
<accession>A0A2T4JBE3</accession>
<evidence type="ECO:0000313" key="2">
    <source>
        <dbReference type="EMBL" id="PTE15235.1"/>
    </source>
</evidence>
<reference evidence="2 3" key="1">
    <citation type="submission" date="2018-03" db="EMBL/GenBank/DDBJ databases">
        <title>Rhodobacter blasticus.</title>
        <authorList>
            <person name="Meyer T.E."/>
            <person name="Miller S."/>
            <person name="Lodha T."/>
            <person name="Gandham S."/>
            <person name="Chintalapati S."/>
            <person name="Chintalapati V.R."/>
        </authorList>
    </citation>
    <scope>NUCLEOTIDE SEQUENCE [LARGE SCALE GENOMIC DNA]</scope>
    <source>
        <strain evidence="2 3">DSM 2131</strain>
    </source>
</reference>
<feature type="signal peptide" evidence="1">
    <location>
        <begin position="1"/>
        <end position="20"/>
    </location>
</feature>
<evidence type="ECO:0008006" key="4">
    <source>
        <dbReference type="Google" id="ProtNLM"/>
    </source>
</evidence>
<dbReference type="AlphaFoldDB" id="A0A2T4JBE3"/>
<evidence type="ECO:0000313" key="3">
    <source>
        <dbReference type="Proteomes" id="UP000241362"/>
    </source>
</evidence>
<feature type="chain" id="PRO_5015395419" description="DUF2125 domain-containing protein" evidence="1">
    <location>
        <begin position="21"/>
        <end position="511"/>
    </location>
</feature>
<keyword evidence="1" id="KW-0732">Signal</keyword>
<dbReference type="Proteomes" id="UP000241362">
    <property type="component" value="Unassembled WGS sequence"/>
</dbReference>
<organism evidence="2 3">
    <name type="scientific">Fuscovulum blasticum DSM 2131</name>
    <dbReference type="NCBI Taxonomy" id="1188250"/>
    <lineage>
        <taxon>Bacteria</taxon>
        <taxon>Pseudomonadati</taxon>
        <taxon>Pseudomonadota</taxon>
        <taxon>Alphaproteobacteria</taxon>
        <taxon>Rhodobacterales</taxon>
        <taxon>Paracoccaceae</taxon>
        <taxon>Pseudogemmobacter</taxon>
    </lineage>
</organism>